<feature type="domain" description="VOC" evidence="1">
    <location>
        <begin position="3"/>
        <end position="128"/>
    </location>
</feature>
<sequence>MMGAKQVKVGLRVRDLQASNDLYLRLGFRQIPNDEQPNLRYLTFGHTWLILSDLHVHEYNRPEDEQAVKAGPLGLGFALALPTRDLDAMYDLWQREGLLVVSEPEDTAWARVFVGQDPDGYEVVFEQFHDTYRP</sequence>
<evidence type="ECO:0000313" key="3">
    <source>
        <dbReference type="Proteomes" id="UP001499895"/>
    </source>
</evidence>
<comment type="caution">
    <text evidence="2">The sequence shown here is derived from an EMBL/GenBank/DDBJ whole genome shotgun (WGS) entry which is preliminary data.</text>
</comment>
<proteinExistence type="predicted"/>
<dbReference type="SUPFAM" id="SSF54593">
    <property type="entry name" value="Glyoxalase/Bleomycin resistance protein/Dihydroxybiphenyl dioxygenase"/>
    <property type="match status" value="1"/>
</dbReference>
<dbReference type="InterPro" id="IPR037523">
    <property type="entry name" value="VOC_core"/>
</dbReference>
<accession>A0ABP3L3I0</accession>
<name>A0ABP3L3I0_9ACTN</name>
<evidence type="ECO:0000313" key="2">
    <source>
        <dbReference type="EMBL" id="GAA0489981.1"/>
    </source>
</evidence>
<evidence type="ECO:0000259" key="1">
    <source>
        <dbReference type="PROSITE" id="PS51819"/>
    </source>
</evidence>
<dbReference type="InterPro" id="IPR004360">
    <property type="entry name" value="Glyas_Fos-R_dOase_dom"/>
</dbReference>
<protein>
    <recommendedName>
        <fullName evidence="1">VOC domain-containing protein</fullName>
    </recommendedName>
</protein>
<dbReference type="Proteomes" id="UP001499895">
    <property type="component" value="Unassembled WGS sequence"/>
</dbReference>
<gene>
    <name evidence="2" type="ORF">GCM10009544_58720</name>
</gene>
<dbReference type="Gene3D" id="3.10.180.10">
    <property type="entry name" value="2,3-Dihydroxybiphenyl 1,2-Dioxygenase, domain 1"/>
    <property type="match status" value="1"/>
</dbReference>
<dbReference type="InterPro" id="IPR029068">
    <property type="entry name" value="Glyas_Bleomycin-R_OHBP_Dase"/>
</dbReference>
<reference evidence="3" key="1">
    <citation type="journal article" date="2019" name="Int. J. Syst. Evol. Microbiol.">
        <title>The Global Catalogue of Microorganisms (GCM) 10K type strain sequencing project: providing services to taxonomists for standard genome sequencing and annotation.</title>
        <authorList>
            <consortium name="The Broad Institute Genomics Platform"/>
            <consortium name="The Broad Institute Genome Sequencing Center for Infectious Disease"/>
            <person name="Wu L."/>
            <person name="Ma J."/>
        </authorList>
    </citation>
    <scope>NUCLEOTIDE SEQUENCE [LARGE SCALE GENOMIC DNA]</scope>
    <source>
        <strain evidence="3">JCM 10649</strain>
    </source>
</reference>
<keyword evidence="3" id="KW-1185">Reference proteome</keyword>
<dbReference type="Pfam" id="PF00903">
    <property type="entry name" value="Glyoxalase"/>
    <property type="match status" value="1"/>
</dbReference>
<dbReference type="PROSITE" id="PS51819">
    <property type="entry name" value="VOC"/>
    <property type="match status" value="1"/>
</dbReference>
<organism evidence="2 3">
    <name type="scientific">Streptomyces stramineus</name>
    <dbReference type="NCBI Taxonomy" id="173861"/>
    <lineage>
        <taxon>Bacteria</taxon>
        <taxon>Bacillati</taxon>
        <taxon>Actinomycetota</taxon>
        <taxon>Actinomycetes</taxon>
        <taxon>Kitasatosporales</taxon>
        <taxon>Streptomycetaceae</taxon>
        <taxon>Streptomyces</taxon>
    </lineage>
</organism>
<dbReference type="EMBL" id="BAAAHB010000114">
    <property type="protein sequence ID" value="GAA0489981.1"/>
    <property type="molecule type" value="Genomic_DNA"/>
</dbReference>
<dbReference type="RefSeq" id="WP_344096543.1">
    <property type="nucleotide sequence ID" value="NZ_BAAAHB010000114.1"/>
</dbReference>